<evidence type="ECO:0000313" key="2">
    <source>
        <dbReference type="Proteomes" id="UP001517388"/>
    </source>
</evidence>
<accession>A0ACC7S8X9</accession>
<gene>
    <name evidence="1" type="ORF">FJR39_18205</name>
</gene>
<proteinExistence type="predicted"/>
<name>A0ACC7S8X9_DOLFA</name>
<organism evidence="1 2">
    <name type="scientific">Dolichospermum flos-aquae UHCC 0037</name>
    <dbReference type="NCBI Taxonomy" id="2590026"/>
    <lineage>
        <taxon>Bacteria</taxon>
        <taxon>Bacillati</taxon>
        <taxon>Cyanobacteriota</taxon>
        <taxon>Cyanophyceae</taxon>
        <taxon>Nostocales</taxon>
        <taxon>Aphanizomenonaceae</taxon>
        <taxon>Dolichospermum</taxon>
    </lineage>
</organism>
<keyword evidence="2" id="KW-1185">Reference proteome</keyword>
<dbReference type="EMBL" id="VILF01000004">
    <property type="protein sequence ID" value="MTJ44977.1"/>
    <property type="molecule type" value="Genomic_DNA"/>
</dbReference>
<protein>
    <submittedName>
        <fullName evidence="1">Helix-turn-helix domain-containing protein</fullName>
    </submittedName>
</protein>
<dbReference type="Proteomes" id="UP001517388">
    <property type="component" value="Unassembled WGS sequence"/>
</dbReference>
<reference evidence="2" key="1">
    <citation type="journal article" date="2020" name="Toxins">
        <title>Phylogenomic Analysis of Secondary Metabolism in the Toxic Cyanobacterial Genera Anabaena, Dolichospermum and Aphanizomenon.</title>
        <authorList>
            <person name="Oesterholm J."/>
            <person name="Popin R.V."/>
            <person name="Fewer D.P."/>
            <person name="Sivonen K."/>
        </authorList>
    </citation>
    <scope>NUCLEOTIDE SEQUENCE [LARGE SCALE GENOMIC DNA]</scope>
    <source>
        <strain evidence="2">UHCC 0037</strain>
    </source>
</reference>
<evidence type="ECO:0000313" key="1">
    <source>
        <dbReference type="EMBL" id="MTJ44977.1"/>
    </source>
</evidence>
<sequence>MGCRLKIFLSDEEKLTLEELRKAKDVPQRTKDRAQVLLLNARGLNNEQIAQGLNWAVSTVRQTLHRWRKMGLAGLWDAPGRGGKPRYSENDLEYLENCLFEEPQTYNSKQLAKKLASERQVYLSPDRLRRVLKARGKGQGAGSREQGAGSRGQGAGSRGQGAGSRGQGAEGNDQ</sequence>
<comment type="caution">
    <text evidence="1">The sequence shown here is derived from an EMBL/GenBank/DDBJ whole genome shotgun (WGS) entry which is preliminary data.</text>
</comment>